<dbReference type="Proteomes" id="UP000182332">
    <property type="component" value="Unassembled WGS sequence"/>
</dbReference>
<reference evidence="1 2" key="1">
    <citation type="submission" date="2016-10" db="EMBL/GenBank/DDBJ databases">
        <authorList>
            <person name="de Groot N.N."/>
        </authorList>
    </citation>
    <scope>NUCLEOTIDE SEQUENCE [LARGE SCALE GENOMIC DNA]</scope>
    <source>
        <strain evidence="1 2">DSM 11363</strain>
    </source>
</reference>
<gene>
    <name evidence="1" type="ORF">SAMN05216197_11375</name>
</gene>
<protein>
    <submittedName>
        <fullName evidence="1">Uncharacterized protein</fullName>
    </submittedName>
</protein>
<evidence type="ECO:0000313" key="2">
    <source>
        <dbReference type="Proteomes" id="UP000182332"/>
    </source>
</evidence>
<evidence type="ECO:0000313" key="1">
    <source>
        <dbReference type="EMBL" id="SET43692.1"/>
    </source>
</evidence>
<proteinExistence type="predicted"/>
<name>A0A1I0EED0_9PSED</name>
<dbReference type="RefSeq" id="WP_139214481.1">
    <property type="nucleotide sequence ID" value="NZ_FOHW01000013.1"/>
</dbReference>
<organism evidence="1 2">
    <name type="scientific">Pseudomonas graminis</name>
    <dbReference type="NCBI Taxonomy" id="158627"/>
    <lineage>
        <taxon>Bacteria</taxon>
        <taxon>Pseudomonadati</taxon>
        <taxon>Pseudomonadota</taxon>
        <taxon>Gammaproteobacteria</taxon>
        <taxon>Pseudomonadales</taxon>
        <taxon>Pseudomonadaceae</taxon>
        <taxon>Pseudomonas</taxon>
    </lineage>
</organism>
<accession>A0A1I0EED0</accession>
<dbReference type="EMBL" id="FOHW01000013">
    <property type="protein sequence ID" value="SET43692.1"/>
    <property type="molecule type" value="Genomic_DNA"/>
</dbReference>
<dbReference type="AlphaFoldDB" id="A0A1I0EED0"/>
<sequence>MMRVNALIVLLFTDLVAATYRFGIYLFAQPVPDMRPSLGFDIAYVGQSTRHESAGAGLLAKAICLAIRACLNHRIRGQARSYRFQARRHMRV</sequence>
<dbReference type="OrthoDB" id="9067529at2"/>